<dbReference type="InterPro" id="IPR023346">
    <property type="entry name" value="Lysozyme-like_dom_sf"/>
</dbReference>
<evidence type="ECO:0000256" key="2">
    <source>
        <dbReference type="ARBA" id="ARBA00022729"/>
    </source>
</evidence>
<evidence type="ECO:0000256" key="1">
    <source>
        <dbReference type="ARBA" id="ARBA00007734"/>
    </source>
</evidence>
<dbReference type="SUPFAM" id="SSF48435">
    <property type="entry name" value="Bacterial muramidases"/>
    <property type="match status" value="1"/>
</dbReference>
<keyword evidence="2" id="KW-0732">Signal</keyword>
<dbReference type="Proteomes" id="UP000287996">
    <property type="component" value="Unassembled WGS sequence"/>
</dbReference>
<dbReference type="Pfam" id="PF14718">
    <property type="entry name" value="SLT_L"/>
    <property type="match status" value="1"/>
</dbReference>
<dbReference type="PANTHER" id="PTHR37423">
    <property type="entry name" value="SOLUBLE LYTIC MUREIN TRANSGLYCOSYLASE-RELATED"/>
    <property type="match status" value="1"/>
</dbReference>
<reference evidence="5 6" key="1">
    <citation type="journal article" date="2011" name="Front. Microbiol.">
        <title>Genomic signatures of strain selection and enhancement in Bacillus atrophaeus var. globigii, a historical biowarfare simulant.</title>
        <authorList>
            <person name="Gibbons H.S."/>
            <person name="Broomall S.M."/>
            <person name="McNew L.A."/>
            <person name="Daligault H."/>
            <person name="Chapman C."/>
            <person name="Bruce D."/>
            <person name="Karavis M."/>
            <person name="Krepps M."/>
            <person name="McGregor P.A."/>
            <person name="Hong C."/>
            <person name="Park K.H."/>
            <person name="Akmal A."/>
            <person name="Feldman A."/>
            <person name="Lin J.S."/>
            <person name="Chang W.E."/>
            <person name="Higgs B.W."/>
            <person name="Demirev P."/>
            <person name="Lindquist J."/>
            <person name="Liem A."/>
            <person name="Fochler E."/>
            <person name="Read T.D."/>
            <person name="Tapia R."/>
            <person name="Johnson S."/>
            <person name="Bishop-Lilly K.A."/>
            <person name="Detter C."/>
            <person name="Han C."/>
            <person name="Sozhamannan S."/>
            <person name="Rosenzweig C.N."/>
            <person name="Skowronski E.W."/>
        </authorList>
    </citation>
    <scope>NUCLEOTIDE SEQUENCE [LARGE SCALE GENOMIC DNA]</scope>
    <source>
        <strain evidence="5 6">CC-PW-9</strain>
    </source>
</reference>
<accession>A0A432ZTK8</accession>
<dbReference type="Gene3D" id="1.25.20.10">
    <property type="entry name" value="Bacterial muramidases"/>
    <property type="match status" value="1"/>
</dbReference>
<feature type="domain" description="Transglycosylase SLT" evidence="3">
    <location>
        <begin position="471"/>
        <end position="572"/>
    </location>
</feature>
<dbReference type="GO" id="GO:0042597">
    <property type="term" value="C:periplasmic space"/>
    <property type="evidence" value="ECO:0007669"/>
    <property type="project" value="InterPro"/>
</dbReference>
<comment type="similarity">
    <text evidence="1">Belongs to the transglycosylase Slt family.</text>
</comment>
<dbReference type="InterPro" id="IPR037061">
    <property type="entry name" value="Lytic_TGlycoase_superhlx_L_sf"/>
</dbReference>
<sequence length="631" mass="73390">MLVSVAVGAQQLTLEQQRELFVKAEYAAKRGRLDEYQLLLEKLQDYPLKPYLELERLQQVGYLANEDRVLAFLKQYEGTPLDWQLRGQWLDYLQEQDLYRRFARDFRYPGTDNHQCYFIDAKRRMNAMTDDEFIKRVDAIWNAGYSLPDSCNPILEQWTDMGARTPEKVWQRLRLAAEGGDATLLPYLTRLLPDDQRYLGELYRILRRYPQRVSQSTQFPAFFPHKEATIAAYALQREVWDDPERAITAYHRIVQRLPFSAEQNQQVVNEFAVALSLKNHPAAEAWQQKAGNTALTERLLQWRLAFYLRNQDFSGLLQVIDQFPNAIQQGNQWRYWRARAYEETGNALQAQKLYQDLANERHYYGFLAAAKIGQPVNLERQPLDVSVQRMEAVRSRPAARRAYEFLQLERWVDARREWHELLSHLSADEQLAAAALASEWGWHDQAIWGVAQVGHFDAVQLRFPLAYLEQIEQSAGEAGIDPFWAIAVTRRESAFRSDAYSSAGARGLMQILPSTAERVLNRQLGWQELHQPATNIAIGTAYLGQLNKRVNNNWVLATAAYNAGYYRVLDWLPTKPMPADCWIETIPYHETRDYVKAVLAYQQIYRMLVDKHDNLFQQVATMTIEPAEEDN</sequence>
<evidence type="ECO:0000259" key="4">
    <source>
        <dbReference type="Pfam" id="PF14718"/>
    </source>
</evidence>
<dbReference type="InterPro" id="IPR012289">
    <property type="entry name" value="Lytic_TGlycosylase_superhlx_L"/>
</dbReference>
<dbReference type="Gene3D" id="1.10.1240.20">
    <property type="entry name" value="Lytic transglycosylase, superhelical linker domain"/>
    <property type="match status" value="1"/>
</dbReference>
<dbReference type="SUPFAM" id="SSF53955">
    <property type="entry name" value="Lysozyme-like"/>
    <property type="match status" value="1"/>
</dbReference>
<dbReference type="Gene3D" id="1.10.530.10">
    <property type="match status" value="1"/>
</dbReference>
<comment type="caution">
    <text evidence="5">The sequence shown here is derived from an EMBL/GenBank/DDBJ whole genome shotgun (WGS) entry which is preliminary data.</text>
</comment>
<organism evidence="5 6">
    <name type="scientific">Idiomarina tyrosinivorans</name>
    <dbReference type="NCBI Taxonomy" id="1445662"/>
    <lineage>
        <taxon>Bacteria</taxon>
        <taxon>Pseudomonadati</taxon>
        <taxon>Pseudomonadota</taxon>
        <taxon>Gammaproteobacteria</taxon>
        <taxon>Alteromonadales</taxon>
        <taxon>Idiomarinaceae</taxon>
        <taxon>Idiomarina</taxon>
    </lineage>
</organism>
<gene>
    <name evidence="5" type="ORF">CWI84_02695</name>
</gene>
<dbReference type="InterPro" id="IPR008939">
    <property type="entry name" value="Lytic_TGlycosylase_superhlx_U"/>
</dbReference>
<name>A0A432ZTK8_9GAMM</name>
<evidence type="ECO:0000313" key="6">
    <source>
        <dbReference type="Proteomes" id="UP000287996"/>
    </source>
</evidence>
<dbReference type="GO" id="GO:0004553">
    <property type="term" value="F:hydrolase activity, hydrolyzing O-glycosyl compounds"/>
    <property type="evidence" value="ECO:0007669"/>
    <property type="project" value="InterPro"/>
</dbReference>
<dbReference type="OrthoDB" id="92254at2"/>
<protein>
    <submittedName>
        <fullName evidence="5">Murein transglycosylase</fullName>
    </submittedName>
</protein>
<dbReference type="PANTHER" id="PTHR37423:SF5">
    <property type="entry name" value="SOLUBLE LYTIC MUREIN TRANSGLYCOSYLASE"/>
    <property type="match status" value="1"/>
</dbReference>
<dbReference type="InterPro" id="IPR008258">
    <property type="entry name" value="Transglycosylase_SLT_dom_1"/>
</dbReference>
<dbReference type="Pfam" id="PF01464">
    <property type="entry name" value="SLT"/>
    <property type="match status" value="1"/>
</dbReference>
<dbReference type="CDD" id="cd13401">
    <property type="entry name" value="Slt70-like"/>
    <property type="match status" value="1"/>
</dbReference>
<proteinExistence type="inferred from homology"/>
<dbReference type="AlphaFoldDB" id="A0A432ZTK8"/>
<keyword evidence="6" id="KW-1185">Reference proteome</keyword>
<feature type="domain" description="Lytic transglycosylase superhelical linker" evidence="4">
    <location>
        <begin position="393"/>
        <end position="458"/>
    </location>
</feature>
<evidence type="ECO:0000259" key="3">
    <source>
        <dbReference type="Pfam" id="PF01464"/>
    </source>
</evidence>
<evidence type="ECO:0000313" key="5">
    <source>
        <dbReference type="EMBL" id="RUO81182.1"/>
    </source>
</evidence>
<dbReference type="EMBL" id="PIQH01000002">
    <property type="protein sequence ID" value="RUO81182.1"/>
    <property type="molecule type" value="Genomic_DNA"/>
</dbReference>